<feature type="transmembrane region" description="Helical" evidence="11">
    <location>
        <begin position="74"/>
        <end position="93"/>
    </location>
</feature>
<dbReference type="InterPro" id="IPR030457">
    <property type="entry name" value="ELO_CS"/>
</dbReference>
<keyword evidence="7 11" id="KW-1133">Transmembrane helix</keyword>
<feature type="transmembrane region" description="Helical" evidence="11">
    <location>
        <begin position="43"/>
        <end position="62"/>
    </location>
</feature>
<protein>
    <recommendedName>
        <fullName evidence="11">Elongation of very long chain fatty acids protein</fullName>
        <ecNumber evidence="11">2.3.1.199</ecNumber>
    </recommendedName>
    <alternativeName>
        <fullName evidence="11">Very-long-chain 3-oxoacyl-CoA synthase</fullName>
    </alternativeName>
</protein>
<evidence type="ECO:0000256" key="3">
    <source>
        <dbReference type="ARBA" id="ARBA00022516"/>
    </source>
</evidence>
<evidence type="ECO:0000256" key="5">
    <source>
        <dbReference type="ARBA" id="ARBA00022692"/>
    </source>
</evidence>
<evidence type="ECO:0000256" key="4">
    <source>
        <dbReference type="ARBA" id="ARBA00022679"/>
    </source>
</evidence>
<dbReference type="WBParaSite" id="MBELARI_LOCUS4610">
    <property type="protein sequence ID" value="MBELARI_LOCUS4610"/>
    <property type="gene ID" value="MBELARI_LOCUS4610"/>
</dbReference>
<keyword evidence="6 11" id="KW-0276">Fatty acid metabolism</keyword>
<dbReference type="Proteomes" id="UP000887575">
    <property type="component" value="Unassembled WGS sequence"/>
</dbReference>
<dbReference type="EC" id="2.3.1.199" evidence="11"/>
<organism evidence="12 13">
    <name type="scientific">Mesorhabditis belari</name>
    <dbReference type="NCBI Taxonomy" id="2138241"/>
    <lineage>
        <taxon>Eukaryota</taxon>
        <taxon>Metazoa</taxon>
        <taxon>Ecdysozoa</taxon>
        <taxon>Nematoda</taxon>
        <taxon>Chromadorea</taxon>
        <taxon>Rhabditida</taxon>
        <taxon>Rhabditina</taxon>
        <taxon>Rhabditomorpha</taxon>
        <taxon>Rhabditoidea</taxon>
        <taxon>Rhabditidae</taxon>
        <taxon>Mesorhabditinae</taxon>
        <taxon>Mesorhabditis</taxon>
    </lineage>
</organism>
<dbReference type="GO" id="GO:0019367">
    <property type="term" value="P:fatty acid elongation, saturated fatty acid"/>
    <property type="evidence" value="ECO:0007669"/>
    <property type="project" value="TreeGrafter"/>
</dbReference>
<comment type="catalytic activity">
    <reaction evidence="11">
        <text>a very-long-chain acyl-CoA + malonyl-CoA + H(+) = a very-long-chain 3-oxoacyl-CoA + CO2 + CoA</text>
        <dbReference type="Rhea" id="RHEA:32727"/>
        <dbReference type="ChEBI" id="CHEBI:15378"/>
        <dbReference type="ChEBI" id="CHEBI:16526"/>
        <dbReference type="ChEBI" id="CHEBI:57287"/>
        <dbReference type="ChEBI" id="CHEBI:57384"/>
        <dbReference type="ChEBI" id="CHEBI:90725"/>
        <dbReference type="ChEBI" id="CHEBI:90736"/>
        <dbReference type="EC" id="2.3.1.199"/>
    </reaction>
</comment>
<keyword evidence="10 11" id="KW-0275">Fatty acid biosynthesis</keyword>
<proteinExistence type="inferred from homology"/>
<keyword evidence="12" id="KW-1185">Reference proteome</keyword>
<evidence type="ECO:0000256" key="7">
    <source>
        <dbReference type="ARBA" id="ARBA00022989"/>
    </source>
</evidence>
<name>A0AAF3J9B8_9BILA</name>
<feature type="transmembrane region" description="Helical" evidence="11">
    <location>
        <begin position="214"/>
        <end position="232"/>
    </location>
</feature>
<dbReference type="GO" id="GO:0034625">
    <property type="term" value="P:fatty acid elongation, monounsaturated fatty acid"/>
    <property type="evidence" value="ECO:0007669"/>
    <property type="project" value="TreeGrafter"/>
</dbReference>
<keyword evidence="3 11" id="KW-0444">Lipid biosynthesis</keyword>
<dbReference type="GO" id="GO:0042761">
    <property type="term" value="P:very long-chain fatty acid biosynthetic process"/>
    <property type="evidence" value="ECO:0007669"/>
    <property type="project" value="TreeGrafter"/>
</dbReference>
<evidence type="ECO:0000256" key="6">
    <source>
        <dbReference type="ARBA" id="ARBA00022832"/>
    </source>
</evidence>
<feature type="transmembrane region" description="Helical" evidence="11">
    <location>
        <begin position="122"/>
        <end position="143"/>
    </location>
</feature>
<evidence type="ECO:0000256" key="8">
    <source>
        <dbReference type="ARBA" id="ARBA00023098"/>
    </source>
</evidence>
<sequence>MDHPLVQRLLEFRFDFSRWFSIVTAKNFDDKQAKSWIGDHFDITIQASILYCLTIFGIKFFMKNRQPFGLQNPLAIWNLFLAVFSIYGTIQLTPEFINTHKEKGLVNAYTRIYNFTEGNNGYWVFLFICSKLIELVDTVFIVLRKKPLMFLHWYHHILTLIYAFYSYPISPGFNRYGIYLNFLVHSFMYSYYFIAALNIRLPSPVAKFITSIQIWQFIISVGALLHNGYLVYFTDRQVDFDPRVFYLATFMDVTYLALFINFFVKRYILKKPTTKKDGEKTKKRD</sequence>
<comment type="similarity">
    <text evidence="11">Belongs to the ELO family.</text>
</comment>
<dbReference type="GO" id="GO:0030148">
    <property type="term" value="P:sphingolipid biosynthetic process"/>
    <property type="evidence" value="ECO:0007669"/>
    <property type="project" value="TreeGrafter"/>
</dbReference>
<feature type="transmembrane region" description="Helical" evidence="11">
    <location>
        <begin position="244"/>
        <end position="264"/>
    </location>
</feature>
<dbReference type="Pfam" id="PF01151">
    <property type="entry name" value="ELO"/>
    <property type="match status" value="1"/>
</dbReference>
<dbReference type="GO" id="GO:0005789">
    <property type="term" value="C:endoplasmic reticulum membrane"/>
    <property type="evidence" value="ECO:0007669"/>
    <property type="project" value="TreeGrafter"/>
</dbReference>
<dbReference type="PROSITE" id="PS01188">
    <property type="entry name" value="ELO"/>
    <property type="match status" value="1"/>
</dbReference>
<evidence type="ECO:0000313" key="13">
    <source>
        <dbReference type="WBParaSite" id="MBELARI_LOCUS4610"/>
    </source>
</evidence>
<dbReference type="GO" id="GO:0009922">
    <property type="term" value="F:fatty acid elongase activity"/>
    <property type="evidence" value="ECO:0007669"/>
    <property type="project" value="UniProtKB-EC"/>
</dbReference>
<keyword evidence="9 11" id="KW-0472">Membrane</keyword>
<evidence type="ECO:0000256" key="9">
    <source>
        <dbReference type="ARBA" id="ARBA00023136"/>
    </source>
</evidence>
<dbReference type="InterPro" id="IPR002076">
    <property type="entry name" value="ELO_fam"/>
</dbReference>
<dbReference type="PANTHER" id="PTHR11157:SF26">
    <property type="entry name" value="ELONGATION OF LONG CHAIN FATTY ACIDS PROTEIN 1"/>
    <property type="match status" value="1"/>
</dbReference>
<dbReference type="PANTHER" id="PTHR11157">
    <property type="entry name" value="FATTY ACID ACYL TRANSFERASE-RELATED"/>
    <property type="match status" value="1"/>
</dbReference>
<comment type="subcellular location">
    <subcellularLocation>
        <location evidence="1">Membrane</location>
        <topology evidence="1">Multi-pass membrane protein</topology>
    </subcellularLocation>
</comment>
<keyword evidence="4 11" id="KW-0808">Transferase</keyword>
<dbReference type="AlphaFoldDB" id="A0AAF3J9B8"/>
<feature type="transmembrane region" description="Helical" evidence="11">
    <location>
        <begin position="150"/>
        <end position="170"/>
    </location>
</feature>
<evidence type="ECO:0000256" key="1">
    <source>
        <dbReference type="ARBA" id="ARBA00004141"/>
    </source>
</evidence>
<comment type="pathway">
    <text evidence="2">Lipid metabolism; fatty acid biosynthesis.</text>
</comment>
<feature type="transmembrane region" description="Helical" evidence="11">
    <location>
        <begin position="176"/>
        <end position="194"/>
    </location>
</feature>
<keyword evidence="8 11" id="KW-0443">Lipid metabolism</keyword>
<evidence type="ECO:0000313" key="12">
    <source>
        <dbReference type="Proteomes" id="UP000887575"/>
    </source>
</evidence>
<keyword evidence="5 11" id="KW-0812">Transmembrane</keyword>
<accession>A0AAF3J9B8</accession>
<evidence type="ECO:0000256" key="11">
    <source>
        <dbReference type="RuleBase" id="RU361115"/>
    </source>
</evidence>
<evidence type="ECO:0000256" key="10">
    <source>
        <dbReference type="ARBA" id="ARBA00023160"/>
    </source>
</evidence>
<reference evidence="13" key="1">
    <citation type="submission" date="2024-02" db="UniProtKB">
        <authorList>
            <consortium name="WormBaseParasite"/>
        </authorList>
    </citation>
    <scope>IDENTIFICATION</scope>
</reference>
<dbReference type="GO" id="GO:0034626">
    <property type="term" value="P:fatty acid elongation, polyunsaturated fatty acid"/>
    <property type="evidence" value="ECO:0007669"/>
    <property type="project" value="TreeGrafter"/>
</dbReference>
<evidence type="ECO:0000256" key="2">
    <source>
        <dbReference type="ARBA" id="ARBA00005194"/>
    </source>
</evidence>